<dbReference type="GO" id="GO:0005737">
    <property type="term" value="C:cytoplasm"/>
    <property type="evidence" value="ECO:0007669"/>
    <property type="project" value="UniProtKB-SubCell"/>
</dbReference>
<organism evidence="9 10">
    <name type="scientific">Rothia nasimurium</name>
    <dbReference type="NCBI Taxonomy" id="85336"/>
    <lineage>
        <taxon>Bacteria</taxon>
        <taxon>Bacillati</taxon>
        <taxon>Actinomycetota</taxon>
        <taxon>Actinomycetes</taxon>
        <taxon>Micrococcales</taxon>
        <taxon>Micrococcaceae</taxon>
        <taxon>Rothia</taxon>
    </lineage>
</organism>
<evidence type="ECO:0000256" key="1">
    <source>
        <dbReference type="ARBA" id="ARBA00004496"/>
    </source>
</evidence>
<feature type="region of interest" description="Disordered" evidence="6">
    <location>
        <begin position="1"/>
        <end position="24"/>
    </location>
</feature>
<proteinExistence type="inferred from homology"/>
<evidence type="ECO:0000256" key="3">
    <source>
        <dbReference type="ARBA" id="ARBA00018111"/>
    </source>
</evidence>
<comment type="similarity">
    <text evidence="2 5">Belongs to the RecX family.</text>
</comment>
<evidence type="ECO:0000256" key="4">
    <source>
        <dbReference type="ARBA" id="ARBA00022490"/>
    </source>
</evidence>
<feature type="domain" description="RecX second three-helical" evidence="7">
    <location>
        <begin position="72"/>
        <end position="113"/>
    </location>
</feature>
<evidence type="ECO:0000259" key="7">
    <source>
        <dbReference type="Pfam" id="PF02631"/>
    </source>
</evidence>
<dbReference type="InterPro" id="IPR053926">
    <property type="entry name" value="RecX_HTH_1st"/>
</dbReference>
<feature type="domain" description="RecX first three-helical" evidence="8">
    <location>
        <begin position="26"/>
        <end position="64"/>
    </location>
</feature>
<evidence type="ECO:0000256" key="5">
    <source>
        <dbReference type="HAMAP-Rule" id="MF_01114"/>
    </source>
</evidence>
<feature type="compositionally biased region" description="Basic and acidic residues" evidence="6">
    <location>
        <begin position="15"/>
        <end position="24"/>
    </location>
</feature>
<dbReference type="InterPro" id="IPR053924">
    <property type="entry name" value="RecX_HTH_2nd"/>
</dbReference>
<dbReference type="GO" id="GO:0006282">
    <property type="term" value="P:regulation of DNA repair"/>
    <property type="evidence" value="ECO:0007669"/>
    <property type="project" value="UniProtKB-UniRule"/>
</dbReference>
<reference evidence="9 10" key="1">
    <citation type="submission" date="2016-05" db="EMBL/GenBank/DDBJ databases">
        <title>Draft genome sequence of a porcine commensal Rothia nasimurium.</title>
        <authorList>
            <person name="Gaiser R.A."/>
            <person name="Van Baarlen P."/>
            <person name="Wells J.M."/>
        </authorList>
    </citation>
    <scope>NUCLEOTIDE SEQUENCE [LARGE SCALE GENOMIC DNA]</scope>
    <source>
        <strain evidence="9 10">PT-32</strain>
    </source>
</reference>
<dbReference type="Pfam" id="PF21982">
    <property type="entry name" value="RecX_HTH1"/>
    <property type="match status" value="1"/>
</dbReference>
<dbReference type="Proteomes" id="UP000192359">
    <property type="component" value="Unassembled WGS sequence"/>
</dbReference>
<sequence>MVQGVAPLPQKQGRGSKEPENEFTRAKNIVLNQLAASPKSRAMLHKKLVEKEISAPVIEDILNRFEAANLINDAEFADMYVRARANTKKLSRSAIRRELKSKGVEGELAETALEQRTEEGERADAHELVRKKLRPSMNLGDRAEKEKVMRRLVGMLGRKGYPAGLAFNVVREEVEAYASETGMIADTDGYSYYD</sequence>
<comment type="subcellular location">
    <subcellularLocation>
        <location evidence="1 5">Cytoplasm</location>
    </subcellularLocation>
</comment>
<keyword evidence="10" id="KW-1185">Reference proteome</keyword>
<comment type="caution">
    <text evidence="9">The sequence shown here is derived from an EMBL/GenBank/DDBJ whole genome shotgun (WGS) entry which is preliminary data.</text>
</comment>
<dbReference type="AlphaFoldDB" id="A0A1Y1RMF8"/>
<dbReference type="PANTHER" id="PTHR33602">
    <property type="entry name" value="REGULATORY PROTEIN RECX FAMILY PROTEIN"/>
    <property type="match status" value="1"/>
</dbReference>
<dbReference type="HAMAP" id="MF_01114">
    <property type="entry name" value="RecX"/>
    <property type="match status" value="1"/>
</dbReference>
<protein>
    <recommendedName>
        <fullName evidence="3 5">Regulatory protein RecX</fullName>
    </recommendedName>
</protein>
<dbReference type="Pfam" id="PF02631">
    <property type="entry name" value="RecX_HTH2"/>
    <property type="match status" value="1"/>
</dbReference>
<comment type="function">
    <text evidence="5">Modulates RecA activity.</text>
</comment>
<keyword evidence="4 5" id="KW-0963">Cytoplasm</keyword>
<evidence type="ECO:0000313" key="10">
    <source>
        <dbReference type="Proteomes" id="UP000192359"/>
    </source>
</evidence>
<dbReference type="InterPro" id="IPR003783">
    <property type="entry name" value="Regulatory_RecX"/>
</dbReference>
<evidence type="ECO:0000259" key="8">
    <source>
        <dbReference type="Pfam" id="PF21982"/>
    </source>
</evidence>
<dbReference type="InterPro" id="IPR036388">
    <property type="entry name" value="WH-like_DNA-bd_sf"/>
</dbReference>
<evidence type="ECO:0000313" key="9">
    <source>
        <dbReference type="EMBL" id="ORC15631.1"/>
    </source>
</evidence>
<evidence type="ECO:0000256" key="2">
    <source>
        <dbReference type="ARBA" id="ARBA00009695"/>
    </source>
</evidence>
<gene>
    <name evidence="5" type="primary">recX</name>
    <name evidence="9" type="ORF">A7979_07555</name>
</gene>
<accession>A0A1Y1RMF8</accession>
<dbReference type="Gene3D" id="1.10.10.10">
    <property type="entry name" value="Winged helix-like DNA-binding domain superfamily/Winged helix DNA-binding domain"/>
    <property type="match status" value="2"/>
</dbReference>
<name>A0A1Y1RMF8_9MICC</name>
<dbReference type="PANTHER" id="PTHR33602:SF1">
    <property type="entry name" value="REGULATORY PROTEIN RECX FAMILY PROTEIN"/>
    <property type="match status" value="1"/>
</dbReference>
<evidence type="ECO:0000256" key="6">
    <source>
        <dbReference type="SAM" id="MobiDB-lite"/>
    </source>
</evidence>
<dbReference type="EMBL" id="LXWF01000043">
    <property type="protein sequence ID" value="ORC15631.1"/>
    <property type="molecule type" value="Genomic_DNA"/>
</dbReference>